<dbReference type="InterPro" id="IPR012341">
    <property type="entry name" value="6hp_glycosidase-like_sf"/>
</dbReference>
<evidence type="ECO:0000259" key="3">
    <source>
        <dbReference type="Pfam" id="PF00723"/>
    </source>
</evidence>
<keyword evidence="5" id="KW-1185">Reference proteome</keyword>
<dbReference type="Proteomes" id="UP000274601">
    <property type="component" value="Unassembled WGS sequence"/>
</dbReference>
<reference evidence="4 5" key="1">
    <citation type="submission" date="2018-10" db="EMBL/GenBank/DDBJ databases">
        <title>Genomic Encyclopedia of Archaeal and Bacterial Type Strains, Phase II (KMG-II): from individual species to whole genera.</title>
        <authorList>
            <person name="Goeker M."/>
        </authorList>
    </citation>
    <scope>NUCLEOTIDE SEQUENCE [LARGE SCALE GENOMIC DNA]</scope>
    <source>
        <strain evidence="4 5">DSM 43383</strain>
    </source>
</reference>
<comment type="caution">
    <text evidence="4">The sequence shown here is derived from an EMBL/GenBank/DDBJ whole genome shotgun (WGS) entry which is preliminary data.</text>
</comment>
<proteinExistence type="predicted"/>
<evidence type="ECO:0000256" key="1">
    <source>
        <dbReference type="SAM" id="MobiDB-lite"/>
    </source>
</evidence>
<gene>
    <name evidence="4" type="ORF">BZB76_1572</name>
</gene>
<dbReference type="GO" id="GO:0005975">
    <property type="term" value="P:carbohydrate metabolic process"/>
    <property type="evidence" value="ECO:0007669"/>
    <property type="project" value="InterPro"/>
</dbReference>
<dbReference type="Gene3D" id="1.50.10.10">
    <property type="match status" value="1"/>
</dbReference>
<keyword evidence="2" id="KW-1133">Transmembrane helix</keyword>
<evidence type="ECO:0000313" key="4">
    <source>
        <dbReference type="EMBL" id="RKS76222.1"/>
    </source>
</evidence>
<feature type="domain" description="GH15-like" evidence="3">
    <location>
        <begin position="240"/>
        <end position="381"/>
    </location>
</feature>
<evidence type="ECO:0000256" key="2">
    <source>
        <dbReference type="SAM" id="Phobius"/>
    </source>
</evidence>
<accession>A0A495QRV4</accession>
<organism evidence="4 5">
    <name type="scientific">Actinomadura pelletieri DSM 43383</name>
    <dbReference type="NCBI Taxonomy" id="1120940"/>
    <lineage>
        <taxon>Bacteria</taxon>
        <taxon>Bacillati</taxon>
        <taxon>Actinomycetota</taxon>
        <taxon>Actinomycetes</taxon>
        <taxon>Streptosporangiales</taxon>
        <taxon>Thermomonosporaceae</taxon>
        <taxon>Actinomadura</taxon>
    </lineage>
</organism>
<dbReference type="GO" id="GO:0004553">
    <property type="term" value="F:hydrolase activity, hydrolyzing O-glycosyl compounds"/>
    <property type="evidence" value="ECO:0007669"/>
    <property type="project" value="UniProtKB-ARBA"/>
</dbReference>
<feature type="region of interest" description="Disordered" evidence="1">
    <location>
        <begin position="37"/>
        <end position="59"/>
    </location>
</feature>
<keyword evidence="2" id="KW-0812">Transmembrane</keyword>
<dbReference type="PANTHER" id="PTHR31616:SF0">
    <property type="entry name" value="GLUCAN 1,4-ALPHA-GLUCOSIDASE"/>
    <property type="match status" value="1"/>
</dbReference>
<feature type="transmembrane region" description="Helical" evidence="2">
    <location>
        <begin position="61"/>
        <end position="80"/>
    </location>
</feature>
<dbReference type="RefSeq" id="WP_246006811.1">
    <property type="nucleotide sequence ID" value="NZ_RBWU01000002.1"/>
</dbReference>
<feature type="region of interest" description="Disordered" evidence="1">
    <location>
        <begin position="306"/>
        <end position="332"/>
    </location>
</feature>
<evidence type="ECO:0000313" key="5">
    <source>
        <dbReference type="Proteomes" id="UP000274601"/>
    </source>
</evidence>
<dbReference type="Pfam" id="PF00723">
    <property type="entry name" value="Glyco_hydro_15"/>
    <property type="match status" value="1"/>
</dbReference>
<dbReference type="InterPro" id="IPR008928">
    <property type="entry name" value="6-hairpin_glycosidase_sf"/>
</dbReference>
<keyword evidence="2" id="KW-0472">Membrane</keyword>
<dbReference type="InterPro" id="IPR011613">
    <property type="entry name" value="GH15-like"/>
</dbReference>
<sequence length="521" mass="55631">MAMADERDTPLAAPAAPVLTDPALDDALLPETVPSGIVAAGPVHTPPPDRRRPRGRGSTRAFRRVTALLIVAAIIATGGANVPERSGEGWASPGLVGGGGWPFAGAPLSPELAPGAFYLRDSSAVRLADGRVRLIPFGGDTPVTVDASDPRVAQSLRSDRSWLAQGTVPTGDRPGYHDMAARALLDLRLLTRPNGASLASWYTKWRYCWPRDSAFAVAAFSATGHPSEARRILRFLARVQHDDGMWAARYHPDGTAVADGRAPQLDSVGWVLWATWFHLATTEPLDEEPPDLWPMVRRAADHLAGSLDAEGLPPASSDYWERDHRKEEDPRRPTLGVVAPVLAGLRSAADLARARGEHGKAAEWRKAARQLSDAVDRQFAPFGYPRSPVRDGLMDTSVTFLAPPFAPADPAVTAAIADARRRQTLPNGGVLPGERWSGDPDVAWTPETAMFGLNSAASGRTYEALGRLDWLNANRTTLGVLPEKVGPKGGQAGPAPLGWTAALTLLTLTALDKPLPIPPTN</sequence>
<dbReference type="AlphaFoldDB" id="A0A495QRV4"/>
<feature type="compositionally biased region" description="Basic and acidic residues" evidence="1">
    <location>
        <begin position="319"/>
        <end position="332"/>
    </location>
</feature>
<dbReference type="SUPFAM" id="SSF48208">
    <property type="entry name" value="Six-hairpin glycosidases"/>
    <property type="match status" value="1"/>
</dbReference>
<dbReference type="PANTHER" id="PTHR31616">
    <property type="entry name" value="TREHALASE"/>
    <property type="match status" value="1"/>
</dbReference>
<name>A0A495QRV4_9ACTN</name>
<protein>
    <recommendedName>
        <fullName evidence="3">GH15-like domain-containing protein</fullName>
    </recommendedName>
</protein>
<dbReference type="EMBL" id="RBWU01000002">
    <property type="protein sequence ID" value="RKS76222.1"/>
    <property type="molecule type" value="Genomic_DNA"/>
</dbReference>